<keyword evidence="3" id="KW-1185">Reference proteome</keyword>
<feature type="transmembrane region" description="Helical" evidence="1">
    <location>
        <begin position="12"/>
        <end position="31"/>
    </location>
</feature>
<keyword evidence="1" id="KW-1133">Transmembrane helix</keyword>
<evidence type="ECO:0000313" key="3">
    <source>
        <dbReference type="Proteomes" id="UP000467236"/>
    </source>
</evidence>
<dbReference type="EMBL" id="AP022575">
    <property type="protein sequence ID" value="BBX72951.1"/>
    <property type="molecule type" value="Genomic_DNA"/>
</dbReference>
<sequence>MPKTGFATRGVAVASGAMWGTVLVLALVATADPVRIGISVLLSSRPRAAGQLVAFWLGGIAISVVLAVGVLFGLRDYALAAMHRVQSAAAGSTAGHIQIAMGVLALLIAGLAAGVLPRHRARLGVTGGTTSALRVLTSTAVARLSLRAREALQARPLRVAFILGIGMLVDFRFLAALTAIVGSGAAVGSQITAAGVYTLVALAFVEVPLASRLAAPGKADQIMSTVQGWVKARRQQLCAVIIALLGVLLMTSGMGHI</sequence>
<protein>
    <recommendedName>
        <fullName evidence="4">GAP family protein</fullName>
    </recommendedName>
</protein>
<keyword evidence="1" id="KW-0812">Transmembrane</keyword>
<evidence type="ECO:0000313" key="2">
    <source>
        <dbReference type="EMBL" id="BBX72951.1"/>
    </source>
</evidence>
<feature type="transmembrane region" description="Helical" evidence="1">
    <location>
        <begin position="94"/>
        <end position="116"/>
    </location>
</feature>
<evidence type="ECO:0008006" key="4">
    <source>
        <dbReference type="Google" id="ProtNLM"/>
    </source>
</evidence>
<feature type="transmembrane region" description="Helical" evidence="1">
    <location>
        <begin position="236"/>
        <end position="255"/>
    </location>
</feature>
<feature type="transmembrane region" description="Helical" evidence="1">
    <location>
        <begin position="52"/>
        <end position="74"/>
    </location>
</feature>
<reference evidence="2 3" key="1">
    <citation type="journal article" date="2019" name="Emerg. Microbes Infect.">
        <title>Comprehensive subspecies identification of 175 nontuberculous mycobacteria species based on 7547 genomic profiles.</title>
        <authorList>
            <person name="Matsumoto Y."/>
            <person name="Kinjo T."/>
            <person name="Motooka D."/>
            <person name="Nabeya D."/>
            <person name="Jung N."/>
            <person name="Uechi K."/>
            <person name="Horii T."/>
            <person name="Iida T."/>
            <person name="Fujita J."/>
            <person name="Nakamura S."/>
        </authorList>
    </citation>
    <scope>NUCLEOTIDE SEQUENCE [LARGE SCALE GENOMIC DNA]</scope>
    <source>
        <strain evidence="2 3">JCM 14233</strain>
    </source>
</reference>
<evidence type="ECO:0000256" key="1">
    <source>
        <dbReference type="SAM" id="Phobius"/>
    </source>
</evidence>
<feature type="transmembrane region" description="Helical" evidence="1">
    <location>
        <begin position="194"/>
        <end position="215"/>
    </location>
</feature>
<feature type="transmembrane region" description="Helical" evidence="1">
    <location>
        <begin position="159"/>
        <end position="182"/>
    </location>
</feature>
<dbReference type="Proteomes" id="UP000467236">
    <property type="component" value="Chromosome"/>
</dbReference>
<dbReference type="Pfam" id="PF11139">
    <property type="entry name" value="SfLAP"/>
    <property type="match status" value="1"/>
</dbReference>
<keyword evidence="1" id="KW-0472">Membrane</keyword>
<dbReference type="AlphaFoldDB" id="A0A7I7MKY2"/>
<name>A0A7I7MKY2_9MYCO</name>
<dbReference type="KEGG" id="mshj:MSHI_08570"/>
<gene>
    <name evidence="2" type="ORF">MSHI_08570</name>
</gene>
<accession>A0A7I7MKY2</accession>
<organism evidence="2 3">
    <name type="scientific">Mycobacterium shinjukuense</name>
    <dbReference type="NCBI Taxonomy" id="398694"/>
    <lineage>
        <taxon>Bacteria</taxon>
        <taxon>Bacillati</taxon>
        <taxon>Actinomycetota</taxon>
        <taxon>Actinomycetes</taxon>
        <taxon>Mycobacteriales</taxon>
        <taxon>Mycobacteriaceae</taxon>
        <taxon>Mycobacterium</taxon>
    </lineage>
</organism>
<dbReference type="InterPro" id="IPR021315">
    <property type="entry name" value="Gap/Sap"/>
</dbReference>
<proteinExistence type="predicted"/>